<dbReference type="InterPro" id="IPR000644">
    <property type="entry name" value="CBS_dom"/>
</dbReference>
<sequence length="139" mass="14763">MRTREIMSSPVYGITADAGIEEAAALMVQRGYTTLPVITGDGTLLGLITEENLARTRFTPGARGEATPDSGAVVGLAPANVRQLVHTPVPTVTADTELTEVATAMVESGRRCLPVVDAENHVVGIISWRDVLRQLLPQT</sequence>
<dbReference type="Pfam" id="PF00571">
    <property type="entry name" value="CBS"/>
    <property type="match status" value="2"/>
</dbReference>
<dbReference type="PANTHER" id="PTHR43080">
    <property type="entry name" value="CBS DOMAIN-CONTAINING PROTEIN CBSX3, MITOCHONDRIAL"/>
    <property type="match status" value="1"/>
</dbReference>
<reference evidence="4 5" key="1">
    <citation type="submission" date="2019-11" db="EMBL/GenBank/DDBJ databases">
        <title>Draft genome of Amycolatopsis RM579.</title>
        <authorList>
            <person name="Duangmal K."/>
            <person name="Mingma R."/>
        </authorList>
    </citation>
    <scope>NUCLEOTIDE SEQUENCE [LARGE SCALE GENOMIC DNA]</scope>
    <source>
        <strain evidence="4 5">RM579</strain>
    </source>
</reference>
<dbReference type="Gene3D" id="3.10.580.10">
    <property type="entry name" value="CBS-domain"/>
    <property type="match status" value="1"/>
</dbReference>
<dbReference type="PANTHER" id="PTHR43080:SF4">
    <property type="entry name" value="CRO-LIKE PROTEIN"/>
    <property type="match status" value="1"/>
</dbReference>
<protein>
    <submittedName>
        <fullName evidence="4">CBS domain-containing protein</fullName>
    </submittedName>
</protein>
<evidence type="ECO:0000256" key="2">
    <source>
        <dbReference type="PROSITE-ProRule" id="PRU00703"/>
    </source>
</evidence>
<dbReference type="RefSeq" id="WP_154761251.1">
    <property type="nucleotide sequence ID" value="NZ_WMBA01000092.1"/>
</dbReference>
<dbReference type="Proteomes" id="UP000440096">
    <property type="component" value="Unassembled WGS sequence"/>
</dbReference>
<name>A0A6N7ZBW2_9PSEU</name>
<dbReference type="SUPFAM" id="SSF54631">
    <property type="entry name" value="CBS-domain pair"/>
    <property type="match status" value="1"/>
</dbReference>
<keyword evidence="5" id="KW-1185">Reference proteome</keyword>
<evidence type="ECO:0000259" key="3">
    <source>
        <dbReference type="PROSITE" id="PS51371"/>
    </source>
</evidence>
<dbReference type="AlphaFoldDB" id="A0A6N7ZBW2"/>
<dbReference type="OrthoDB" id="9799454at2"/>
<proteinExistence type="predicted"/>
<evidence type="ECO:0000313" key="4">
    <source>
        <dbReference type="EMBL" id="MTD59196.1"/>
    </source>
</evidence>
<dbReference type="EMBL" id="WMBA01000092">
    <property type="protein sequence ID" value="MTD59196.1"/>
    <property type="molecule type" value="Genomic_DNA"/>
</dbReference>
<organism evidence="4 5">
    <name type="scientific">Amycolatopsis pithecellobii</name>
    <dbReference type="NCBI Taxonomy" id="664692"/>
    <lineage>
        <taxon>Bacteria</taxon>
        <taxon>Bacillati</taxon>
        <taxon>Actinomycetota</taxon>
        <taxon>Actinomycetes</taxon>
        <taxon>Pseudonocardiales</taxon>
        <taxon>Pseudonocardiaceae</taxon>
        <taxon>Amycolatopsis</taxon>
    </lineage>
</organism>
<feature type="domain" description="CBS" evidence="3">
    <location>
        <begin position="85"/>
        <end position="139"/>
    </location>
</feature>
<feature type="domain" description="CBS" evidence="3">
    <location>
        <begin position="7"/>
        <end position="63"/>
    </location>
</feature>
<evidence type="ECO:0000256" key="1">
    <source>
        <dbReference type="ARBA" id="ARBA00023122"/>
    </source>
</evidence>
<dbReference type="CDD" id="cd02205">
    <property type="entry name" value="CBS_pair_SF"/>
    <property type="match status" value="1"/>
</dbReference>
<dbReference type="SMART" id="SM00116">
    <property type="entry name" value="CBS"/>
    <property type="match status" value="2"/>
</dbReference>
<dbReference type="InterPro" id="IPR046342">
    <property type="entry name" value="CBS_dom_sf"/>
</dbReference>
<evidence type="ECO:0000313" key="5">
    <source>
        <dbReference type="Proteomes" id="UP000440096"/>
    </source>
</evidence>
<accession>A0A6N7ZBW2</accession>
<comment type="caution">
    <text evidence="4">The sequence shown here is derived from an EMBL/GenBank/DDBJ whole genome shotgun (WGS) entry which is preliminary data.</text>
</comment>
<dbReference type="PROSITE" id="PS51371">
    <property type="entry name" value="CBS"/>
    <property type="match status" value="2"/>
</dbReference>
<keyword evidence="1 2" id="KW-0129">CBS domain</keyword>
<dbReference type="InterPro" id="IPR051257">
    <property type="entry name" value="Diverse_CBS-Domain"/>
</dbReference>
<gene>
    <name evidence="4" type="ORF">GKO32_35205</name>
</gene>